<dbReference type="Proteomes" id="UP000287651">
    <property type="component" value="Unassembled WGS sequence"/>
</dbReference>
<feature type="compositionally biased region" description="Acidic residues" evidence="1">
    <location>
        <begin position="16"/>
        <end position="36"/>
    </location>
</feature>
<evidence type="ECO:0000256" key="1">
    <source>
        <dbReference type="SAM" id="MobiDB-lite"/>
    </source>
</evidence>
<sequence>MDMDDYLGPRGLGGEAENEADEAAEDGDDHEEESEAAADITAPVRPQGQVVVADGHGARGSAGRGPAGGDIEPSGDLGGSALRKLGRGEEGRNPCEALLPVSAGCVAW</sequence>
<evidence type="ECO:0000313" key="3">
    <source>
        <dbReference type="Proteomes" id="UP000287651"/>
    </source>
</evidence>
<reference evidence="2 3" key="1">
    <citation type="journal article" date="2014" name="Agronomy (Basel)">
        <title>A Draft Genome Sequence for Ensete ventricosum, the Drought-Tolerant Tree Against Hunger.</title>
        <authorList>
            <person name="Harrison J."/>
            <person name="Moore K.A."/>
            <person name="Paszkiewicz K."/>
            <person name="Jones T."/>
            <person name="Grant M."/>
            <person name="Ambacheew D."/>
            <person name="Muzemil S."/>
            <person name="Studholme D.J."/>
        </authorList>
    </citation>
    <scope>NUCLEOTIDE SEQUENCE [LARGE SCALE GENOMIC DNA]</scope>
</reference>
<organism evidence="2 3">
    <name type="scientific">Ensete ventricosum</name>
    <name type="common">Abyssinian banana</name>
    <name type="synonym">Musa ensete</name>
    <dbReference type="NCBI Taxonomy" id="4639"/>
    <lineage>
        <taxon>Eukaryota</taxon>
        <taxon>Viridiplantae</taxon>
        <taxon>Streptophyta</taxon>
        <taxon>Embryophyta</taxon>
        <taxon>Tracheophyta</taxon>
        <taxon>Spermatophyta</taxon>
        <taxon>Magnoliopsida</taxon>
        <taxon>Liliopsida</taxon>
        <taxon>Zingiberales</taxon>
        <taxon>Musaceae</taxon>
        <taxon>Ensete</taxon>
    </lineage>
</organism>
<proteinExistence type="predicted"/>
<comment type="caution">
    <text evidence="2">The sequence shown here is derived from an EMBL/GenBank/DDBJ whole genome shotgun (WGS) entry which is preliminary data.</text>
</comment>
<dbReference type="EMBL" id="AMZH03016071">
    <property type="protein sequence ID" value="RRT45060.1"/>
    <property type="molecule type" value="Genomic_DNA"/>
</dbReference>
<dbReference type="AlphaFoldDB" id="A0A444DZI2"/>
<feature type="compositionally biased region" description="Gly residues" evidence="1">
    <location>
        <begin position="58"/>
        <end position="68"/>
    </location>
</feature>
<evidence type="ECO:0000313" key="2">
    <source>
        <dbReference type="EMBL" id="RRT45060.1"/>
    </source>
</evidence>
<accession>A0A444DZI2</accession>
<feature type="region of interest" description="Disordered" evidence="1">
    <location>
        <begin position="1"/>
        <end position="95"/>
    </location>
</feature>
<gene>
    <name evidence="2" type="ORF">B296_00055385</name>
</gene>
<protein>
    <submittedName>
        <fullName evidence="2">Uncharacterized protein</fullName>
    </submittedName>
</protein>
<name>A0A444DZI2_ENSVE</name>